<name>A0A6J5ZZ39_9ZZZZ</name>
<feature type="domain" description="IclR-ED" evidence="5">
    <location>
        <begin position="85"/>
        <end position="263"/>
    </location>
</feature>
<evidence type="ECO:0000256" key="3">
    <source>
        <dbReference type="ARBA" id="ARBA00023163"/>
    </source>
</evidence>
<evidence type="ECO:0000259" key="5">
    <source>
        <dbReference type="PROSITE" id="PS51078"/>
    </source>
</evidence>
<dbReference type="PANTHER" id="PTHR30136">
    <property type="entry name" value="HELIX-TURN-HELIX TRANSCRIPTIONAL REGULATOR, ICLR FAMILY"/>
    <property type="match status" value="1"/>
</dbReference>
<protein>
    <submittedName>
        <fullName evidence="6">Unannotated protein</fullName>
    </submittedName>
</protein>
<dbReference type="GO" id="GO:0003677">
    <property type="term" value="F:DNA binding"/>
    <property type="evidence" value="ECO:0007669"/>
    <property type="project" value="UniProtKB-KW"/>
</dbReference>
<dbReference type="CDD" id="cd00090">
    <property type="entry name" value="HTH_ARSR"/>
    <property type="match status" value="1"/>
</dbReference>
<dbReference type="InterPro" id="IPR036388">
    <property type="entry name" value="WH-like_DNA-bd_sf"/>
</dbReference>
<dbReference type="GO" id="GO:0003700">
    <property type="term" value="F:DNA-binding transcription factor activity"/>
    <property type="evidence" value="ECO:0007669"/>
    <property type="project" value="TreeGrafter"/>
</dbReference>
<organism evidence="6">
    <name type="scientific">freshwater metagenome</name>
    <dbReference type="NCBI Taxonomy" id="449393"/>
    <lineage>
        <taxon>unclassified sequences</taxon>
        <taxon>metagenomes</taxon>
        <taxon>ecological metagenomes</taxon>
    </lineage>
</organism>
<evidence type="ECO:0000313" key="6">
    <source>
        <dbReference type="EMBL" id="CAB4347661.1"/>
    </source>
</evidence>
<dbReference type="InterPro" id="IPR014757">
    <property type="entry name" value="Tscrpt_reg_IclR_C"/>
</dbReference>
<dbReference type="EMBL" id="CAESAO010000251">
    <property type="protein sequence ID" value="CAB4347661.1"/>
    <property type="molecule type" value="Genomic_DNA"/>
</dbReference>
<accession>A0A6J5ZZ39</accession>
<dbReference type="PROSITE" id="PS51077">
    <property type="entry name" value="HTH_ICLR"/>
    <property type="match status" value="1"/>
</dbReference>
<dbReference type="InterPro" id="IPR050707">
    <property type="entry name" value="HTH_MetabolicPath_Reg"/>
</dbReference>
<dbReference type="Gene3D" id="3.30.450.40">
    <property type="match status" value="1"/>
</dbReference>
<keyword evidence="3" id="KW-0804">Transcription</keyword>
<dbReference type="InterPro" id="IPR011991">
    <property type="entry name" value="ArsR-like_HTH"/>
</dbReference>
<dbReference type="SUPFAM" id="SSF55781">
    <property type="entry name" value="GAF domain-like"/>
    <property type="match status" value="1"/>
</dbReference>
<dbReference type="InterPro" id="IPR005471">
    <property type="entry name" value="Tscrpt_reg_IclR_N"/>
</dbReference>
<reference evidence="6" key="1">
    <citation type="submission" date="2020-05" db="EMBL/GenBank/DDBJ databases">
        <authorList>
            <person name="Chiriac C."/>
            <person name="Salcher M."/>
            <person name="Ghai R."/>
            <person name="Kavagutti S V."/>
        </authorList>
    </citation>
    <scope>NUCLEOTIDE SEQUENCE</scope>
</reference>
<dbReference type="SMART" id="SM00346">
    <property type="entry name" value="HTH_ICLR"/>
    <property type="match status" value="1"/>
</dbReference>
<dbReference type="Gene3D" id="1.10.10.10">
    <property type="entry name" value="Winged helix-like DNA-binding domain superfamily/Winged helix DNA-binding domain"/>
    <property type="match status" value="1"/>
</dbReference>
<keyword evidence="1" id="KW-0805">Transcription regulation</keyword>
<evidence type="ECO:0000256" key="1">
    <source>
        <dbReference type="ARBA" id="ARBA00023015"/>
    </source>
</evidence>
<evidence type="ECO:0000259" key="4">
    <source>
        <dbReference type="PROSITE" id="PS51077"/>
    </source>
</evidence>
<sequence>MPNLFPDSTSQSDGKSTALRPVAAVARAATLLDLLAVAPDGLGTNELARQLGVNPSNASRLLGTLRAAGLVDRGVGDGPWRLGLHLVALADHALSALDVRELARPAMRQLATETGETVTLSVAAGGESVTVEFVPGVGSVVSVAQLGRPSVAHATATGKVMLAFGGVPLPQGELEIFTERTITQRKALAAEVKSARSRGYAEAVGEREEDLVGLAVPIIGAGSRLIAILGLQGPESRLTEKRRAAVVPALLEAAADVATALGAAPR</sequence>
<proteinExistence type="predicted"/>
<evidence type="ECO:0000256" key="2">
    <source>
        <dbReference type="ARBA" id="ARBA00023125"/>
    </source>
</evidence>
<feature type="domain" description="HTH iclR-type" evidence="4">
    <location>
        <begin position="22"/>
        <end position="84"/>
    </location>
</feature>
<keyword evidence="2" id="KW-0238">DNA-binding</keyword>
<dbReference type="GO" id="GO:0045892">
    <property type="term" value="P:negative regulation of DNA-templated transcription"/>
    <property type="evidence" value="ECO:0007669"/>
    <property type="project" value="TreeGrafter"/>
</dbReference>
<dbReference type="Pfam" id="PF01614">
    <property type="entry name" value="IclR_C"/>
    <property type="match status" value="1"/>
</dbReference>
<dbReference type="PANTHER" id="PTHR30136:SF24">
    <property type="entry name" value="HTH-TYPE TRANSCRIPTIONAL REPRESSOR ALLR"/>
    <property type="match status" value="1"/>
</dbReference>
<dbReference type="SUPFAM" id="SSF46785">
    <property type="entry name" value="Winged helix' DNA-binding domain"/>
    <property type="match status" value="1"/>
</dbReference>
<dbReference type="AlphaFoldDB" id="A0A6J5ZZ39"/>
<dbReference type="PROSITE" id="PS51078">
    <property type="entry name" value="ICLR_ED"/>
    <property type="match status" value="1"/>
</dbReference>
<dbReference type="InterPro" id="IPR029016">
    <property type="entry name" value="GAF-like_dom_sf"/>
</dbReference>
<gene>
    <name evidence="6" type="ORF">UFOPK3522_01793</name>
</gene>
<dbReference type="Pfam" id="PF09339">
    <property type="entry name" value="HTH_IclR"/>
    <property type="match status" value="1"/>
</dbReference>
<dbReference type="InterPro" id="IPR036390">
    <property type="entry name" value="WH_DNA-bd_sf"/>
</dbReference>